<reference evidence="3 4" key="1">
    <citation type="submission" date="2017-06" db="EMBL/GenBank/DDBJ databases">
        <title>Evolution towards high GC content and high-temperature stress adaptation in endophytic Pseudomonas oryzihabitans impacted its plant-growth promoting traits.</title>
        <authorList>
            <person name="Nascimento F.X."/>
        </authorList>
    </citation>
    <scope>NUCLEOTIDE SEQUENCE [LARGE SCALE GENOMIC DNA]</scope>
    <source>
        <strain evidence="3 4">MS8</strain>
    </source>
</reference>
<dbReference type="AlphaFoldDB" id="A0A2Z5AFN3"/>
<keyword evidence="1" id="KW-0472">Membrane</keyword>
<dbReference type="EMBL" id="CP022198">
    <property type="protein sequence ID" value="AXA68889.1"/>
    <property type="molecule type" value="Genomic_DNA"/>
</dbReference>
<evidence type="ECO:0000313" key="3">
    <source>
        <dbReference type="EMBL" id="AXA68889.1"/>
    </source>
</evidence>
<name>A0A2Z5AFN3_9PSED</name>
<dbReference type="SUPFAM" id="SSF54523">
    <property type="entry name" value="Pili subunits"/>
    <property type="match status" value="1"/>
</dbReference>
<feature type="domain" description="Type 4 secretion system PilS N-terminal" evidence="2">
    <location>
        <begin position="45"/>
        <end position="173"/>
    </location>
</feature>
<dbReference type="InterPro" id="IPR014911">
    <property type="entry name" value="PilS_N"/>
</dbReference>
<dbReference type="Gene3D" id="3.30.1690.10">
    <property type="entry name" value="TcpA-like pilin"/>
    <property type="match status" value="1"/>
</dbReference>
<dbReference type="Proteomes" id="UP000250579">
    <property type="component" value="Chromosome"/>
</dbReference>
<keyword evidence="1" id="KW-0812">Transmembrane</keyword>
<protein>
    <submittedName>
        <fullName evidence="3">Pilus assembly protein PilX</fullName>
    </submittedName>
</protein>
<dbReference type="RefSeq" id="WP_208693054.1">
    <property type="nucleotide sequence ID" value="NZ_CP022198.1"/>
</dbReference>
<keyword evidence="1" id="KW-1133">Transmembrane helix</keyword>
<sequence>MRTQSFTGSRRQRGFLELSTLFVLIVVALGIALAVSSGLGLLGSSDVSNEQSNIGTLIANTRKLKSSSGYGTSGTNLVSQLVTTKGVPSMSQSGSNLYNSWNGAVTVVSGGMTFTVTENGLPADACATLATKISRSTKVTTTINGGTAISGEVDSATASSGCSKDSNIVAWTAY</sequence>
<accession>A0A2Z5AFN3</accession>
<feature type="transmembrane region" description="Helical" evidence="1">
    <location>
        <begin position="21"/>
        <end position="42"/>
    </location>
</feature>
<organism evidence="3 4">
    <name type="scientific">Pseudomonas oryzihabitans</name>
    <dbReference type="NCBI Taxonomy" id="47885"/>
    <lineage>
        <taxon>Bacteria</taxon>
        <taxon>Pseudomonadati</taxon>
        <taxon>Pseudomonadota</taxon>
        <taxon>Gammaproteobacteria</taxon>
        <taxon>Pseudomonadales</taxon>
        <taxon>Pseudomonadaceae</taxon>
        <taxon>Pseudomonas</taxon>
    </lineage>
</organism>
<evidence type="ECO:0000313" key="4">
    <source>
        <dbReference type="Proteomes" id="UP000250579"/>
    </source>
</evidence>
<dbReference type="InterPro" id="IPR045584">
    <property type="entry name" value="Pilin-like"/>
</dbReference>
<proteinExistence type="predicted"/>
<gene>
    <name evidence="3" type="ORF">CE139_24835</name>
</gene>
<dbReference type="Pfam" id="PF08805">
    <property type="entry name" value="PilS"/>
    <property type="match status" value="1"/>
</dbReference>
<evidence type="ECO:0000259" key="2">
    <source>
        <dbReference type="Pfam" id="PF08805"/>
    </source>
</evidence>
<evidence type="ECO:0000256" key="1">
    <source>
        <dbReference type="SAM" id="Phobius"/>
    </source>
</evidence>